<evidence type="ECO:0000256" key="11">
    <source>
        <dbReference type="ARBA" id="ARBA00022898"/>
    </source>
</evidence>
<evidence type="ECO:0000256" key="2">
    <source>
        <dbReference type="ARBA" id="ARBA00003109"/>
    </source>
</evidence>
<evidence type="ECO:0000256" key="7">
    <source>
        <dbReference type="ARBA" id="ARBA00013053"/>
    </source>
</evidence>
<comment type="catalytic activity">
    <reaction evidence="15">
        <text>L-leucine + 2-oxoglutarate = 4-methyl-2-oxopentanoate + L-glutamate</text>
        <dbReference type="Rhea" id="RHEA:18321"/>
        <dbReference type="ChEBI" id="CHEBI:16810"/>
        <dbReference type="ChEBI" id="CHEBI:17865"/>
        <dbReference type="ChEBI" id="CHEBI:29985"/>
        <dbReference type="ChEBI" id="CHEBI:57427"/>
        <dbReference type="EC" id="2.6.1.42"/>
    </reaction>
</comment>
<evidence type="ECO:0000256" key="5">
    <source>
        <dbReference type="ARBA" id="ARBA00005072"/>
    </source>
</evidence>
<dbReference type="InterPro" id="IPR018300">
    <property type="entry name" value="Aminotrans_IV_CS"/>
</dbReference>
<dbReference type="SUPFAM" id="SSF56752">
    <property type="entry name" value="D-aminoacid aminotransferase-like PLP-dependent enzymes"/>
    <property type="match status" value="1"/>
</dbReference>
<keyword evidence="11" id="KW-0663">Pyridoxal phosphate</keyword>
<evidence type="ECO:0000256" key="15">
    <source>
        <dbReference type="ARBA" id="ARBA00049229"/>
    </source>
</evidence>
<keyword evidence="10" id="KW-0808">Transferase</keyword>
<comment type="caution">
    <text evidence="16">The sequence shown here is derived from an EMBL/GenBank/DDBJ whole genome shotgun (WGS) entry which is preliminary data.</text>
</comment>
<dbReference type="FunFam" id="3.20.10.10:FF:000002">
    <property type="entry name" value="D-alanine aminotransferase"/>
    <property type="match status" value="1"/>
</dbReference>
<keyword evidence="12" id="KW-0100">Branched-chain amino acid biosynthesis</keyword>
<evidence type="ECO:0000256" key="10">
    <source>
        <dbReference type="ARBA" id="ARBA00022679"/>
    </source>
</evidence>
<dbReference type="InterPro" id="IPR005785">
    <property type="entry name" value="B_amino_transI"/>
</dbReference>
<proteinExistence type="inferred from homology"/>
<evidence type="ECO:0000256" key="9">
    <source>
        <dbReference type="ARBA" id="ARBA00022605"/>
    </source>
</evidence>
<dbReference type="InterPro" id="IPR043131">
    <property type="entry name" value="BCAT-like_N"/>
</dbReference>
<dbReference type="UniPathway" id="UPA00047">
    <property type="reaction ID" value="UER00058"/>
</dbReference>
<dbReference type="EC" id="2.6.1.42" evidence="7"/>
<accession>A0A0F8ZM31</accession>
<dbReference type="PANTHER" id="PTHR42743">
    <property type="entry name" value="AMINO-ACID AMINOTRANSFERASE"/>
    <property type="match status" value="1"/>
</dbReference>
<comment type="pathway">
    <text evidence="3">Amino-acid biosynthesis; L-isoleucine biosynthesis; L-isoleucine from 2-oxobutanoate: step 4/4.</text>
</comment>
<dbReference type="InterPro" id="IPR001544">
    <property type="entry name" value="Aminotrans_IV"/>
</dbReference>
<comment type="pathway">
    <text evidence="4">Amino-acid biosynthesis; L-valine biosynthesis; L-valine from pyruvate: step 4/4.</text>
</comment>
<dbReference type="GO" id="GO:0009098">
    <property type="term" value="P:L-leucine biosynthetic process"/>
    <property type="evidence" value="ECO:0007669"/>
    <property type="project" value="UniProtKB-UniPathway"/>
</dbReference>
<evidence type="ECO:0000313" key="16">
    <source>
        <dbReference type="EMBL" id="KKK94888.1"/>
    </source>
</evidence>
<dbReference type="InterPro" id="IPR050571">
    <property type="entry name" value="Class-IV_PLP-Dep_Aminotrnsfr"/>
</dbReference>
<dbReference type="Gene3D" id="3.30.470.10">
    <property type="match status" value="1"/>
</dbReference>
<dbReference type="Gene3D" id="3.20.10.10">
    <property type="entry name" value="D-amino Acid Aminotransferase, subunit A, domain 2"/>
    <property type="match status" value="1"/>
</dbReference>
<dbReference type="PROSITE" id="PS00770">
    <property type="entry name" value="AA_TRANSFER_CLASS_4"/>
    <property type="match status" value="1"/>
</dbReference>
<feature type="non-terminal residue" evidence="16">
    <location>
        <position position="250"/>
    </location>
</feature>
<dbReference type="PANTHER" id="PTHR42743:SF11">
    <property type="entry name" value="AMINODEOXYCHORISMATE LYASE"/>
    <property type="match status" value="1"/>
</dbReference>
<comment type="catalytic activity">
    <reaction evidence="14">
        <text>L-isoleucine + 2-oxoglutarate = (S)-3-methyl-2-oxopentanoate + L-glutamate</text>
        <dbReference type="Rhea" id="RHEA:24801"/>
        <dbReference type="ChEBI" id="CHEBI:16810"/>
        <dbReference type="ChEBI" id="CHEBI:29985"/>
        <dbReference type="ChEBI" id="CHEBI:35146"/>
        <dbReference type="ChEBI" id="CHEBI:58045"/>
        <dbReference type="EC" id="2.6.1.42"/>
    </reaction>
</comment>
<dbReference type="Pfam" id="PF01063">
    <property type="entry name" value="Aminotran_4"/>
    <property type="match status" value="1"/>
</dbReference>
<dbReference type="EMBL" id="LAZR01047152">
    <property type="protein sequence ID" value="KKK94888.1"/>
    <property type="molecule type" value="Genomic_DNA"/>
</dbReference>
<dbReference type="UniPathway" id="UPA00048">
    <property type="reaction ID" value="UER00073"/>
</dbReference>
<keyword evidence="9" id="KW-0028">Amino-acid biosynthesis</keyword>
<evidence type="ECO:0000256" key="12">
    <source>
        <dbReference type="ARBA" id="ARBA00023304"/>
    </source>
</evidence>
<evidence type="ECO:0000256" key="13">
    <source>
        <dbReference type="ARBA" id="ARBA00048212"/>
    </source>
</evidence>
<comment type="pathway">
    <text evidence="5">Amino-acid biosynthesis; L-leucine biosynthesis; L-leucine from 3-methyl-2-oxobutanoate: step 4/4.</text>
</comment>
<comment type="cofactor">
    <cofactor evidence="1">
        <name>pyridoxal 5'-phosphate</name>
        <dbReference type="ChEBI" id="CHEBI:597326"/>
    </cofactor>
</comment>
<protein>
    <recommendedName>
        <fullName evidence="7">branched-chain-amino-acid transaminase</fullName>
        <ecNumber evidence="7">2.6.1.42</ecNumber>
    </recommendedName>
</protein>
<evidence type="ECO:0000256" key="3">
    <source>
        <dbReference type="ARBA" id="ARBA00004824"/>
    </source>
</evidence>
<dbReference type="GO" id="GO:0009099">
    <property type="term" value="P:L-valine biosynthetic process"/>
    <property type="evidence" value="ECO:0007669"/>
    <property type="project" value="UniProtKB-UniPathway"/>
</dbReference>
<name>A0A0F8ZM31_9ZZZZ</name>
<dbReference type="GO" id="GO:0005829">
    <property type="term" value="C:cytosol"/>
    <property type="evidence" value="ECO:0007669"/>
    <property type="project" value="TreeGrafter"/>
</dbReference>
<dbReference type="InterPro" id="IPR043132">
    <property type="entry name" value="BCAT-like_C"/>
</dbReference>
<dbReference type="InterPro" id="IPR036038">
    <property type="entry name" value="Aminotransferase-like"/>
</dbReference>
<dbReference type="GO" id="GO:0004084">
    <property type="term" value="F:branched-chain-amino-acid transaminase activity"/>
    <property type="evidence" value="ECO:0007669"/>
    <property type="project" value="UniProtKB-EC"/>
</dbReference>
<comment type="function">
    <text evidence="2">Acts on leucine, isoleucine and valine.</text>
</comment>
<organism evidence="16">
    <name type="scientific">marine sediment metagenome</name>
    <dbReference type="NCBI Taxonomy" id="412755"/>
    <lineage>
        <taxon>unclassified sequences</taxon>
        <taxon>metagenomes</taxon>
        <taxon>ecological metagenomes</taxon>
    </lineage>
</organism>
<sequence>MKVWLNGILIEKDEAKLTVFDHGTLYGDGVFEGIRAYGGRIFQCAAHIERLFRSAEAIRLKIPYSKDELTDAMYECMQANGISDGYIRPVITRGVGTLGLNPFRCPQPNTFIIADQLALYPEEMYANGMPIIIAKTVRTAATMLRPQVKSLNYLNNILARIEAVDAGVPEALMLNEKGNICEATGDNVFIVKDGQVMTPPPEAGILMGITRGVVMHLARRLGLPMTEANFTPEELHAADECFLTGTAAEI</sequence>
<dbReference type="AlphaFoldDB" id="A0A0F8ZM31"/>
<dbReference type="UniPathway" id="UPA00049">
    <property type="reaction ID" value="UER00062"/>
</dbReference>
<evidence type="ECO:0000256" key="14">
    <source>
        <dbReference type="ARBA" id="ARBA00048798"/>
    </source>
</evidence>
<comment type="catalytic activity">
    <reaction evidence="13">
        <text>L-valine + 2-oxoglutarate = 3-methyl-2-oxobutanoate + L-glutamate</text>
        <dbReference type="Rhea" id="RHEA:24813"/>
        <dbReference type="ChEBI" id="CHEBI:11851"/>
        <dbReference type="ChEBI" id="CHEBI:16810"/>
        <dbReference type="ChEBI" id="CHEBI:29985"/>
        <dbReference type="ChEBI" id="CHEBI:57762"/>
        <dbReference type="EC" id="2.6.1.42"/>
    </reaction>
</comment>
<gene>
    <name evidence="16" type="ORF">LCGC14_2678320</name>
</gene>
<dbReference type="GO" id="GO:0009097">
    <property type="term" value="P:isoleucine biosynthetic process"/>
    <property type="evidence" value="ECO:0007669"/>
    <property type="project" value="UniProtKB-UniPathway"/>
</dbReference>
<keyword evidence="8" id="KW-0032">Aminotransferase</keyword>
<reference evidence="16" key="1">
    <citation type="journal article" date="2015" name="Nature">
        <title>Complex archaea that bridge the gap between prokaryotes and eukaryotes.</title>
        <authorList>
            <person name="Spang A."/>
            <person name="Saw J.H."/>
            <person name="Jorgensen S.L."/>
            <person name="Zaremba-Niedzwiedzka K."/>
            <person name="Martijn J."/>
            <person name="Lind A.E."/>
            <person name="van Eijk R."/>
            <person name="Schleper C."/>
            <person name="Guy L."/>
            <person name="Ettema T.J."/>
        </authorList>
    </citation>
    <scope>NUCLEOTIDE SEQUENCE</scope>
</reference>
<evidence type="ECO:0000256" key="6">
    <source>
        <dbReference type="ARBA" id="ARBA00009320"/>
    </source>
</evidence>
<evidence type="ECO:0000256" key="1">
    <source>
        <dbReference type="ARBA" id="ARBA00001933"/>
    </source>
</evidence>
<evidence type="ECO:0000256" key="8">
    <source>
        <dbReference type="ARBA" id="ARBA00022576"/>
    </source>
</evidence>
<comment type="similarity">
    <text evidence="6">Belongs to the class-IV pyridoxal-phosphate-dependent aminotransferase family.</text>
</comment>
<evidence type="ECO:0000256" key="4">
    <source>
        <dbReference type="ARBA" id="ARBA00004931"/>
    </source>
</evidence>
<dbReference type="NCBIfam" id="TIGR01122">
    <property type="entry name" value="ilvE_I"/>
    <property type="match status" value="1"/>
</dbReference>